<evidence type="ECO:0000256" key="3">
    <source>
        <dbReference type="ARBA" id="ARBA00022989"/>
    </source>
</evidence>
<keyword evidence="7" id="KW-1185">Reference proteome</keyword>
<reference evidence="7" key="1">
    <citation type="submission" date="2019-06" db="EMBL/GenBank/DDBJ databases">
        <title>Gordonia isolated from sludge of a wastewater treatment plant.</title>
        <authorList>
            <person name="Tamura T."/>
            <person name="Aoyama K."/>
            <person name="Kang Y."/>
            <person name="Saito S."/>
            <person name="Akiyama N."/>
            <person name="Yazawa K."/>
            <person name="Gonoi T."/>
            <person name="Mikami Y."/>
        </authorList>
    </citation>
    <scope>NUCLEOTIDE SEQUENCE [LARGE SCALE GENOMIC DNA]</scope>
    <source>
        <strain evidence="7">NBRC 107697</strain>
    </source>
</reference>
<feature type="transmembrane region" description="Helical" evidence="5">
    <location>
        <begin position="124"/>
        <end position="143"/>
    </location>
</feature>
<protein>
    <recommendedName>
        <fullName evidence="8">DoxX family protein</fullName>
    </recommendedName>
</protein>
<keyword evidence="3 5" id="KW-1133">Transmembrane helix</keyword>
<feature type="transmembrane region" description="Helical" evidence="5">
    <location>
        <begin position="62"/>
        <end position="86"/>
    </location>
</feature>
<proteinExistence type="predicted"/>
<evidence type="ECO:0000256" key="2">
    <source>
        <dbReference type="ARBA" id="ARBA00022692"/>
    </source>
</evidence>
<comment type="caution">
    <text evidence="6">The sequence shown here is derived from an EMBL/GenBank/DDBJ whole genome shotgun (WGS) entry which is preliminary data.</text>
</comment>
<dbReference type="PANTHER" id="PTHR36974:SF1">
    <property type="entry name" value="DOXX FAMILY MEMBRANE PROTEIN"/>
    <property type="match status" value="1"/>
</dbReference>
<organism evidence="6 7">
    <name type="scientific">Gordonia crocea</name>
    <dbReference type="NCBI Taxonomy" id="589162"/>
    <lineage>
        <taxon>Bacteria</taxon>
        <taxon>Bacillati</taxon>
        <taxon>Actinomycetota</taxon>
        <taxon>Actinomycetes</taxon>
        <taxon>Mycobacteriales</taxon>
        <taxon>Gordoniaceae</taxon>
        <taxon>Gordonia</taxon>
    </lineage>
</organism>
<evidence type="ECO:0000256" key="5">
    <source>
        <dbReference type="SAM" id="Phobius"/>
    </source>
</evidence>
<dbReference type="Proteomes" id="UP000444980">
    <property type="component" value="Unassembled WGS sequence"/>
</dbReference>
<dbReference type="PANTHER" id="PTHR36974">
    <property type="entry name" value="MEMBRANE PROTEIN-RELATED"/>
    <property type="match status" value="1"/>
</dbReference>
<accession>A0A7I9V058</accession>
<evidence type="ECO:0000256" key="1">
    <source>
        <dbReference type="ARBA" id="ARBA00004141"/>
    </source>
</evidence>
<dbReference type="InterPro" id="IPR032808">
    <property type="entry name" value="DoxX"/>
</dbReference>
<dbReference type="Pfam" id="PF13564">
    <property type="entry name" value="DoxX_2"/>
    <property type="match status" value="1"/>
</dbReference>
<dbReference type="GO" id="GO:0016020">
    <property type="term" value="C:membrane"/>
    <property type="evidence" value="ECO:0007669"/>
    <property type="project" value="UniProtKB-SubCell"/>
</dbReference>
<feature type="transmembrane region" description="Helical" evidence="5">
    <location>
        <begin position="28"/>
        <end position="50"/>
    </location>
</feature>
<dbReference type="RefSeq" id="WP_186343398.1">
    <property type="nucleotide sequence ID" value="NZ_BJOU01000011.1"/>
</dbReference>
<evidence type="ECO:0000313" key="6">
    <source>
        <dbReference type="EMBL" id="GED98824.1"/>
    </source>
</evidence>
<name>A0A7I9V058_9ACTN</name>
<dbReference type="EMBL" id="BJOU01000011">
    <property type="protein sequence ID" value="GED98824.1"/>
    <property type="molecule type" value="Genomic_DNA"/>
</dbReference>
<evidence type="ECO:0008006" key="8">
    <source>
        <dbReference type="Google" id="ProtNLM"/>
    </source>
</evidence>
<sequence length="152" mass="16119">MEPLIALAATTLIVYLAARLLKPSAVPWPVALRTGVAVMFVMTGTVHFVAKRDELIDMVPPALPAPAVLVTLTGILELAGAAALLFVPRLRVWAAGGLTLLLLAMFPANVYKATTADVSWDDSLIPRTIMQVVFIAAVVAVFSDERRAAVTA</sequence>
<keyword evidence="4 5" id="KW-0472">Membrane</keyword>
<keyword evidence="2 5" id="KW-0812">Transmembrane</keyword>
<gene>
    <name evidence="6" type="ORF">nbrc107697_28630</name>
</gene>
<dbReference type="AlphaFoldDB" id="A0A7I9V058"/>
<feature type="transmembrane region" description="Helical" evidence="5">
    <location>
        <begin position="92"/>
        <end position="112"/>
    </location>
</feature>
<evidence type="ECO:0000256" key="4">
    <source>
        <dbReference type="ARBA" id="ARBA00023136"/>
    </source>
</evidence>
<evidence type="ECO:0000313" key="7">
    <source>
        <dbReference type="Proteomes" id="UP000444980"/>
    </source>
</evidence>
<comment type="subcellular location">
    <subcellularLocation>
        <location evidence="1">Membrane</location>
        <topology evidence="1">Multi-pass membrane protein</topology>
    </subcellularLocation>
</comment>